<dbReference type="Proteomes" id="UP000229907">
    <property type="component" value="Chromosome"/>
</dbReference>
<sequence length="294" mass="33194">MPQTNVSVIIPTLNAGTMIDDLLTSLEHQRRVPDEIIVVDSSSDDDTRDLVRRHPEVRLIVIDRKDFNHGGTRDMALRESSGDFVLFLTQDALPESDQYIDAVLAPFKQERVALVYGRQIPRADARPAETLVREFTYGPSSFTITPQDVRRLGINAFRASDVCAAYRRTAYLEVGGFENPVLTNEDMFIAARLLHAGWHVVYEAQAAVIHSHNFTWRQQYKRNYLQGVEMEKHRDILGSAPITGEGFAMVGHTMKGLLAQGRIIDMGSFFIDCVFRYVGNRKGKIDAKRAARRA</sequence>
<dbReference type="EMBL" id="JGYU01000007">
    <property type="protein sequence ID" value="KFI57005.1"/>
    <property type="molecule type" value="Genomic_DNA"/>
</dbReference>
<dbReference type="EMBL" id="CP018044">
    <property type="protein sequence ID" value="ATU19754.1"/>
    <property type="molecule type" value="Genomic_DNA"/>
</dbReference>
<dbReference type="InterPro" id="IPR001173">
    <property type="entry name" value="Glyco_trans_2-like"/>
</dbReference>
<dbReference type="Gene3D" id="3.90.550.10">
    <property type="entry name" value="Spore Coat Polysaccharide Biosynthesis Protein SpsA, Chain A"/>
    <property type="match status" value="1"/>
</dbReference>
<dbReference type="RefSeq" id="WP_024541152.1">
    <property type="nucleotide sequence ID" value="NZ_CP018044.1"/>
</dbReference>
<proteinExistence type="predicted"/>
<evidence type="ECO:0000313" key="5">
    <source>
        <dbReference type="Proteomes" id="UP000229907"/>
    </source>
</evidence>
<dbReference type="InterPro" id="IPR050834">
    <property type="entry name" value="Glycosyltransf_2"/>
</dbReference>
<dbReference type="Pfam" id="PF00535">
    <property type="entry name" value="Glycos_transf_2"/>
    <property type="match status" value="1"/>
</dbReference>
<accession>A0A087AE05</accession>
<feature type="domain" description="Glycosyltransferase 2-like" evidence="1">
    <location>
        <begin position="7"/>
        <end position="173"/>
    </location>
</feature>
<reference evidence="3 4" key="1">
    <citation type="submission" date="2014-03" db="EMBL/GenBank/DDBJ databases">
        <title>Genomics of Bifidobacteria.</title>
        <authorList>
            <person name="Ventura M."/>
            <person name="Milani C."/>
            <person name="Lugli G.A."/>
        </authorList>
    </citation>
    <scope>NUCLEOTIDE SEQUENCE [LARGE SCALE GENOMIC DNA]</scope>
    <source>
        <strain evidence="3 4">LMG 10510</strain>
    </source>
</reference>
<evidence type="ECO:0000313" key="4">
    <source>
        <dbReference type="Proteomes" id="UP000028995"/>
    </source>
</evidence>
<name>A0A087AE05_9BIFI</name>
<dbReference type="Proteomes" id="UP000028995">
    <property type="component" value="Unassembled WGS sequence"/>
</dbReference>
<dbReference type="SUPFAM" id="SSF53448">
    <property type="entry name" value="Nucleotide-diphospho-sugar transferases"/>
    <property type="match status" value="1"/>
</dbReference>
<dbReference type="InterPro" id="IPR029044">
    <property type="entry name" value="Nucleotide-diphossugar_trans"/>
</dbReference>
<reference evidence="2 5" key="2">
    <citation type="submission" date="2016-11" db="EMBL/GenBank/DDBJ databases">
        <title>complete genome sequence of Bifidobacterium choerinum strain FMB-1.</title>
        <authorList>
            <person name="Park C.-S."/>
            <person name="Jung D.-H."/>
            <person name="Choi D.-S."/>
        </authorList>
    </citation>
    <scope>NUCLEOTIDE SEQUENCE [LARGE SCALE GENOMIC DNA]</scope>
    <source>
        <strain evidence="2 5">FMB-1</strain>
    </source>
</reference>
<dbReference type="GO" id="GO:0016740">
    <property type="term" value="F:transferase activity"/>
    <property type="evidence" value="ECO:0007669"/>
    <property type="project" value="UniProtKB-KW"/>
</dbReference>
<keyword evidence="4" id="KW-1185">Reference proteome</keyword>
<dbReference type="GO" id="GO:0044010">
    <property type="term" value="P:single-species biofilm formation"/>
    <property type="evidence" value="ECO:0007669"/>
    <property type="project" value="TreeGrafter"/>
</dbReference>
<dbReference type="eggNOG" id="COG1216">
    <property type="taxonomic scope" value="Bacteria"/>
</dbReference>
<dbReference type="KEGG" id="bcho:BcFMB_01065"/>
<keyword evidence="2" id="KW-0808">Transferase</keyword>
<dbReference type="AlphaFoldDB" id="A0A087AE05"/>
<organism evidence="3 4">
    <name type="scientific">Bifidobacterium choerinum</name>
    <dbReference type="NCBI Taxonomy" id="35760"/>
    <lineage>
        <taxon>Bacteria</taxon>
        <taxon>Bacillati</taxon>
        <taxon>Actinomycetota</taxon>
        <taxon>Actinomycetes</taxon>
        <taxon>Bifidobacteriales</taxon>
        <taxon>Bifidobacteriaceae</taxon>
        <taxon>Bifidobacterium</taxon>
    </lineage>
</organism>
<protein>
    <submittedName>
        <fullName evidence="2">Glycosyl transferase family 2</fullName>
    </submittedName>
    <submittedName>
        <fullName evidence="3">RfbN</fullName>
    </submittedName>
</protein>
<dbReference type="STRING" id="35760.BCHO_0679"/>
<evidence type="ECO:0000313" key="3">
    <source>
        <dbReference type="EMBL" id="KFI57005.1"/>
    </source>
</evidence>
<evidence type="ECO:0000313" key="2">
    <source>
        <dbReference type="EMBL" id="ATU19754.1"/>
    </source>
</evidence>
<gene>
    <name evidence="2" type="ORF">BcFMB_01065</name>
    <name evidence="3" type="ORF">BCHO_0679</name>
</gene>
<dbReference type="PANTHER" id="PTHR43685">
    <property type="entry name" value="GLYCOSYLTRANSFERASE"/>
    <property type="match status" value="1"/>
</dbReference>
<dbReference type="OrthoDB" id="7665907at2"/>
<evidence type="ECO:0000259" key="1">
    <source>
        <dbReference type="Pfam" id="PF00535"/>
    </source>
</evidence>
<dbReference type="PANTHER" id="PTHR43685:SF13">
    <property type="entry name" value="O ANTIGEN BIOSYNTHESIS RHAMNOSYLTRANSFERASE RFBN"/>
    <property type="match status" value="1"/>
</dbReference>